<dbReference type="PANTHER" id="PTHR11480">
    <property type="entry name" value="SAPOSIN-RELATED"/>
    <property type="match status" value="1"/>
</dbReference>
<feature type="domain" description="Saposin B-type" evidence="8">
    <location>
        <begin position="368"/>
        <end position="449"/>
    </location>
</feature>
<dbReference type="SMART" id="SM00741">
    <property type="entry name" value="SapB"/>
    <property type="match status" value="8"/>
</dbReference>
<keyword evidence="5" id="KW-1015">Disulfide bond</keyword>
<feature type="signal peptide" evidence="7">
    <location>
        <begin position="1"/>
        <end position="19"/>
    </location>
</feature>
<dbReference type="Gene3D" id="1.10.225.10">
    <property type="entry name" value="Saposin-like"/>
    <property type="match status" value="8"/>
</dbReference>
<dbReference type="InterPro" id="IPR008373">
    <property type="entry name" value="Saposin"/>
</dbReference>
<dbReference type="GO" id="GO:0005764">
    <property type="term" value="C:lysosome"/>
    <property type="evidence" value="ECO:0007669"/>
    <property type="project" value="InterPro"/>
</dbReference>
<dbReference type="PROSITE" id="PS50015">
    <property type="entry name" value="SAP_B"/>
    <property type="match status" value="8"/>
</dbReference>
<comment type="caution">
    <text evidence="9">The sequence shown here is derived from an EMBL/GenBank/DDBJ whole genome shotgun (WGS) entry which is preliminary data.</text>
</comment>
<evidence type="ECO:0000256" key="5">
    <source>
        <dbReference type="ARBA" id="ARBA00023157"/>
    </source>
</evidence>
<gene>
    <name evidence="9" type="ORF">M0812_28064</name>
</gene>
<dbReference type="InterPro" id="IPR008139">
    <property type="entry name" value="SaposinB_dom"/>
</dbReference>
<name>A0AAV7YDR2_9EUKA</name>
<sequence>MKLQLFVLISLIFLTLAFAIEEKEPANGIECTVCEAVMSFVEKWLAEEKSLEEIETLLEKVCPLLPSSIEPFCDSIIEQYIPVIIQYLEQEIPPAKICELIGLCSAEEEEQANPIYCTVCEAVMSFVEKWLAEGKTEQEIEKLLENVCTLIPEYLTNICDSVIEQYIPLIIESLEQDFPPAEICGLIGLCSAEEEEPQGIECTICEYVVGFVEKWLAEDKTENEIEKGLEKICKLLPKTYKSVCENIVDQYLPLIIGYLEQDLPPSKICGLIGVCESEEEEPQGMYCTICEAVMSFVEKWLAEEKSLEEIETLLEKVCTFLPSSYESLCDSIIEQYLPVIIQYLEQEIPPAKICELIGLCSAEVEEPQDIKCIACTTVVGFVEKFLAEGNTEEEIIKLLEDVCQFLPNSYKSICDSIIEQYLPAIIQYIEQELPAQKICELIGLCSAEAEEPQDIKCIACTTVVGFVEKFLAEGNTEEEIIKLLEDVCQFLPNSYKSICDSIIEQYLPAIIQYIEQELPAQKICELIGLCSAEAEEPQDIKCIACTTVVGFVEKFLAEGNTEEEIIKLLEDVCQFLPNSYKSICDSIIEQYLPAIIQYIEQELPAQKICELIGLCSAEAEEPQDMRCTICTSVASFIEKFVAEEKTEDFIKKEIEKACALLPGNTEQICDGIVDQYLPLIIEYLEQEEPPKKVCELIGLC</sequence>
<dbReference type="GO" id="GO:0006665">
    <property type="term" value="P:sphingolipid metabolic process"/>
    <property type="evidence" value="ECO:0007669"/>
    <property type="project" value="InterPro"/>
</dbReference>
<feature type="domain" description="Saposin B-type" evidence="8">
    <location>
        <begin position="283"/>
        <end position="364"/>
    </location>
</feature>
<feature type="chain" id="PRO_5043608473" description="Saposin B-type domain-containing protein" evidence="7">
    <location>
        <begin position="20"/>
        <end position="700"/>
    </location>
</feature>
<organism evidence="9 10">
    <name type="scientific">Anaeramoeba flamelloides</name>
    <dbReference type="NCBI Taxonomy" id="1746091"/>
    <lineage>
        <taxon>Eukaryota</taxon>
        <taxon>Metamonada</taxon>
        <taxon>Anaeramoebidae</taxon>
        <taxon>Anaeramoeba</taxon>
    </lineage>
</organism>
<evidence type="ECO:0000313" key="10">
    <source>
        <dbReference type="Proteomes" id="UP001146793"/>
    </source>
</evidence>
<dbReference type="Pfam" id="PF03489">
    <property type="entry name" value="SapB_2"/>
    <property type="match status" value="8"/>
</dbReference>
<accession>A0AAV7YDR2</accession>
<evidence type="ECO:0000256" key="6">
    <source>
        <dbReference type="ARBA" id="ARBA00023180"/>
    </source>
</evidence>
<feature type="domain" description="Saposin B-type" evidence="8">
    <location>
        <begin position="538"/>
        <end position="619"/>
    </location>
</feature>
<dbReference type="PRINTS" id="PR01797">
    <property type="entry name" value="SAPOSIN"/>
</dbReference>
<feature type="domain" description="Saposin B-type" evidence="8">
    <location>
        <begin position="27"/>
        <end position="108"/>
    </location>
</feature>
<protein>
    <recommendedName>
        <fullName evidence="8">Saposin B-type domain-containing protein</fullName>
    </recommendedName>
</protein>
<dbReference type="GO" id="GO:0005576">
    <property type="term" value="C:extracellular region"/>
    <property type="evidence" value="ECO:0007669"/>
    <property type="project" value="UniProtKB-SubCell"/>
</dbReference>
<dbReference type="FunFam" id="1.10.225.10:FF:000002">
    <property type="entry name" value="prosaposin isoform X2"/>
    <property type="match status" value="7"/>
</dbReference>
<feature type="domain" description="Saposin B-type" evidence="8">
    <location>
        <begin position="453"/>
        <end position="534"/>
    </location>
</feature>
<evidence type="ECO:0000256" key="2">
    <source>
        <dbReference type="ARBA" id="ARBA00022525"/>
    </source>
</evidence>
<keyword evidence="2" id="KW-0964">Secreted</keyword>
<dbReference type="InterPro" id="IPR007856">
    <property type="entry name" value="SapB_1"/>
</dbReference>
<proteinExistence type="predicted"/>
<keyword evidence="6" id="KW-0325">Glycoprotein</keyword>
<comment type="subcellular location">
    <subcellularLocation>
        <location evidence="1">Secreted</location>
    </subcellularLocation>
</comment>
<evidence type="ECO:0000256" key="1">
    <source>
        <dbReference type="ARBA" id="ARBA00004613"/>
    </source>
</evidence>
<dbReference type="InterPro" id="IPR051428">
    <property type="entry name" value="Sphingo_Act-Surfact_Prot"/>
</dbReference>
<evidence type="ECO:0000256" key="3">
    <source>
        <dbReference type="ARBA" id="ARBA00022729"/>
    </source>
</evidence>
<dbReference type="InterPro" id="IPR008138">
    <property type="entry name" value="SapB_2"/>
</dbReference>
<dbReference type="GO" id="GO:0016020">
    <property type="term" value="C:membrane"/>
    <property type="evidence" value="ECO:0007669"/>
    <property type="project" value="GOC"/>
</dbReference>
<feature type="domain" description="Saposin B-type" evidence="8">
    <location>
        <begin position="198"/>
        <end position="279"/>
    </location>
</feature>
<dbReference type="EMBL" id="JANTQA010000070">
    <property type="protein sequence ID" value="KAJ3425619.1"/>
    <property type="molecule type" value="Genomic_DNA"/>
</dbReference>
<dbReference type="SUPFAM" id="SSF47862">
    <property type="entry name" value="Saposin"/>
    <property type="match status" value="8"/>
</dbReference>
<dbReference type="Pfam" id="PF05184">
    <property type="entry name" value="SapB_1"/>
    <property type="match status" value="8"/>
</dbReference>
<dbReference type="AlphaFoldDB" id="A0AAV7YDR2"/>
<dbReference type="PANTHER" id="PTHR11480:SF3">
    <property type="entry name" value="BCDNA.GH08312"/>
    <property type="match status" value="1"/>
</dbReference>
<feature type="domain" description="Saposin B-type" evidence="8">
    <location>
        <begin position="113"/>
        <end position="194"/>
    </location>
</feature>
<keyword evidence="3 7" id="KW-0732">Signal</keyword>
<dbReference type="Proteomes" id="UP001146793">
    <property type="component" value="Unassembled WGS sequence"/>
</dbReference>
<evidence type="ECO:0000313" key="9">
    <source>
        <dbReference type="EMBL" id="KAJ3425619.1"/>
    </source>
</evidence>
<reference evidence="9" key="1">
    <citation type="submission" date="2022-08" db="EMBL/GenBank/DDBJ databases">
        <title>Novel sulphate-reducing endosymbionts in the free-living metamonad Anaeramoeba.</title>
        <authorList>
            <person name="Jerlstrom-Hultqvist J."/>
            <person name="Cepicka I."/>
            <person name="Gallot-Lavallee L."/>
            <person name="Salas-Leiva D."/>
            <person name="Curtis B.A."/>
            <person name="Zahonova K."/>
            <person name="Pipaliya S."/>
            <person name="Dacks J."/>
            <person name="Roger A.J."/>
        </authorList>
    </citation>
    <scope>NUCLEOTIDE SEQUENCE</scope>
    <source>
        <strain evidence="9">Busselton2</strain>
    </source>
</reference>
<keyword evidence="4" id="KW-0677">Repeat</keyword>
<dbReference type="InterPro" id="IPR011001">
    <property type="entry name" value="Saposin-like"/>
</dbReference>
<evidence type="ECO:0000256" key="7">
    <source>
        <dbReference type="SAM" id="SignalP"/>
    </source>
</evidence>
<evidence type="ECO:0000259" key="8">
    <source>
        <dbReference type="PROSITE" id="PS50015"/>
    </source>
</evidence>
<feature type="domain" description="Saposin B-type" evidence="8">
    <location>
        <begin position="623"/>
        <end position="700"/>
    </location>
</feature>
<evidence type="ECO:0000256" key="4">
    <source>
        <dbReference type="ARBA" id="ARBA00022737"/>
    </source>
</evidence>